<dbReference type="EMBL" id="AUBJ02000001">
    <property type="protein sequence ID" value="MCP2333130.1"/>
    <property type="molecule type" value="Genomic_DNA"/>
</dbReference>
<keyword evidence="4" id="KW-0720">Serine protease</keyword>
<evidence type="ECO:0000256" key="2">
    <source>
        <dbReference type="ARBA" id="ARBA00022670"/>
    </source>
</evidence>
<feature type="domain" description="Bacterial Ig-like" evidence="9">
    <location>
        <begin position="543"/>
        <end position="598"/>
    </location>
</feature>
<evidence type="ECO:0000313" key="10">
    <source>
        <dbReference type="EMBL" id="MCP2333130.1"/>
    </source>
</evidence>
<comment type="similarity">
    <text evidence="1">Belongs to the peptidase S1 family.</text>
</comment>
<dbReference type="InterPro" id="IPR013783">
    <property type="entry name" value="Ig-like_fold"/>
</dbReference>
<dbReference type="InterPro" id="IPR009003">
    <property type="entry name" value="Peptidase_S1_PA"/>
</dbReference>
<keyword evidence="11" id="KW-1185">Reference proteome</keyword>
<evidence type="ECO:0000256" key="8">
    <source>
        <dbReference type="SAM" id="SignalP"/>
    </source>
</evidence>
<evidence type="ECO:0000256" key="6">
    <source>
        <dbReference type="SAM" id="MobiDB-lite"/>
    </source>
</evidence>
<feature type="signal peptide" evidence="8">
    <location>
        <begin position="1"/>
        <end position="27"/>
    </location>
</feature>
<keyword evidence="7" id="KW-0472">Membrane</keyword>
<feature type="transmembrane region" description="Helical" evidence="7">
    <location>
        <begin position="662"/>
        <end position="682"/>
    </location>
</feature>
<gene>
    <name evidence="10" type="ORF">G443_003400</name>
</gene>
<evidence type="ECO:0000259" key="9">
    <source>
        <dbReference type="Pfam" id="PF19077"/>
    </source>
</evidence>
<name>A0ABT1JKU1_ACTCY</name>
<keyword evidence="3" id="KW-0378">Hydrolase</keyword>
<dbReference type="Gene3D" id="2.60.40.10">
    <property type="entry name" value="Immunoglobulins"/>
    <property type="match status" value="2"/>
</dbReference>
<keyword evidence="5" id="KW-1015">Disulfide bond</keyword>
<dbReference type="Pfam" id="PF19077">
    <property type="entry name" value="Big_13"/>
    <property type="match status" value="2"/>
</dbReference>
<organism evidence="10 11">
    <name type="scientific">Actinoalloteichus caeruleus DSM 43889</name>
    <dbReference type="NCBI Taxonomy" id="1120930"/>
    <lineage>
        <taxon>Bacteria</taxon>
        <taxon>Bacillati</taxon>
        <taxon>Actinomycetota</taxon>
        <taxon>Actinomycetes</taxon>
        <taxon>Pseudonocardiales</taxon>
        <taxon>Pseudonocardiaceae</taxon>
        <taxon>Actinoalloteichus</taxon>
        <taxon>Actinoalloteichus cyanogriseus</taxon>
    </lineage>
</organism>
<dbReference type="InterPro" id="IPR001316">
    <property type="entry name" value="Pept_S1A_streptogrisin"/>
</dbReference>
<evidence type="ECO:0000256" key="3">
    <source>
        <dbReference type="ARBA" id="ARBA00022801"/>
    </source>
</evidence>
<dbReference type="InterPro" id="IPR035070">
    <property type="entry name" value="Streptogrisin_prodomain"/>
</dbReference>
<dbReference type="RefSeq" id="WP_026419747.1">
    <property type="nucleotide sequence ID" value="NZ_AUBJ02000001.1"/>
</dbReference>
<dbReference type="NCBIfam" id="NF033510">
    <property type="entry name" value="Ca_tandemer"/>
    <property type="match status" value="2"/>
</dbReference>
<dbReference type="SUPFAM" id="SSF50494">
    <property type="entry name" value="Trypsin-like serine proteases"/>
    <property type="match status" value="1"/>
</dbReference>
<sequence>MTKASPRRGLLTAVLAAGLVAAGSALGATTAAAQVEEEPAGETLLDVAAEALPTEMRIAVQRDLGVNAEVYAERATAAGNASLASEDLEAELGASFGGSWFDKDSRTLHVNVTDESAAEVVRAAGAQAHVGGPSRERLEAAGDQLASWVRGLPEAQRDLVRGIAVSNRERGLVLTVSGEEGAGVASGRPDVGVEVNVEKQGGQPRLVDIRGGDGYVAGRDGASRPSDLYNLCSFGFAAYDSALNPLFLTAGHCLAREGFDSVYREPAGGLTFPVEKIGTFQEVAFGNGSDDYATIAPSDAVSTSVNTWDGSARAITGVVAPLEGMEVCKSGRTTGFTCGEVTVADTNWEFPDGGEIVSVDGFEFNACVEGGDSGGAIVAGTLAVGMSSAAYYDYDENGNETCHPQSSSPEFSEPRALAVSLVNDVLPKLDDVNVLTELDAPVVTSPADGASVGEARPTITGEAAPHATVSVNLAGSDTTVTADAGGAWSFQPEGDLGYGEYTVAVAQSLAVGGTTVRSDEGTSSFVVAPAAPVITEPAEGSETEERRPVIRGTAVAEATVRVAVDERDAVEVTADADGNWRVELDADLSLGDHTVRALQIVDGLESAEATVSFRVLGGGGESTPPTTTPPPSGGGTGGDDEDGAGNGGGGGGDDLADTGLGLLVPMLVVGGVALAGGTALVLKFRRRGAEGGETA</sequence>
<dbReference type="InterPro" id="IPR043504">
    <property type="entry name" value="Peptidase_S1_PA_chymotrypsin"/>
</dbReference>
<keyword evidence="2" id="KW-0645">Protease</keyword>
<dbReference type="InterPro" id="IPR006311">
    <property type="entry name" value="TAT_signal"/>
</dbReference>
<dbReference type="Gene3D" id="2.40.10.10">
    <property type="entry name" value="Trypsin-like serine proteases"/>
    <property type="match status" value="2"/>
</dbReference>
<evidence type="ECO:0000256" key="7">
    <source>
        <dbReference type="SAM" id="Phobius"/>
    </source>
</evidence>
<dbReference type="CDD" id="cd21112">
    <property type="entry name" value="alphaLP-like"/>
    <property type="match status" value="1"/>
</dbReference>
<evidence type="ECO:0000256" key="5">
    <source>
        <dbReference type="ARBA" id="ARBA00023157"/>
    </source>
</evidence>
<proteinExistence type="inferred from homology"/>
<evidence type="ECO:0000313" key="11">
    <source>
        <dbReference type="Proteomes" id="UP000791080"/>
    </source>
</evidence>
<evidence type="ECO:0000256" key="4">
    <source>
        <dbReference type="ARBA" id="ARBA00022825"/>
    </source>
</evidence>
<dbReference type="PROSITE" id="PS51318">
    <property type="entry name" value="TAT"/>
    <property type="match status" value="1"/>
</dbReference>
<dbReference type="PRINTS" id="PR00861">
    <property type="entry name" value="ALYTICPTASE"/>
</dbReference>
<comment type="caution">
    <text evidence="10">The sequence shown here is derived from an EMBL/GenBank/DDBJ whole genome shotgun (WGS) entry which is preliminary data.</text>
</comment>
<dbReference type="InterPro" id="IPR044016">
    <property type="entry name" value="Big_13"/>
</dbReference>
<dbReference type="Gene3D" id="3.30.300.50">
    <property type="match status" value="1"/>
</dbReference>
<dbReference type="Proteomes" id="UP000791080">
    <property type="component" value="Unassembled WGS sequence"/>
</dbReference>
<feature type="domain" description="Bacterial Ig-like" evidence="9">
    <location>
        <begin position="454"/>
        <end position="512"/>
    </location>
</feature>
<protein>
    <submittedName>
        <fullName evidence="10">Ig-like domain (Group 3)</fullName>
    </submittedName>
</protein>
<keyword evidence="7" id="KW-0812">Transmembrane</keyword>
<keyword evidence="8" id="KW-0732">Signal</keyword>
<accession>A0ABT1JKU1</accession>
<feature type="chain" id="PRO_5047489987" evidence="8">
    <location>
        <begin position="28"/>
        <end position="695"/>
    </location>
</feature>
<evidence type="ECO:0000256" key="1">
    <source>
        <dbReference type="ARBA" id="ARBA00007664"/>
    </source>
</evidence>
<reference evidence="10 11" key="1">
    <citation type="submission" date="2022-06" db="EMBL/GenBank/DDBJ databases">
        <title>Genomic Encyclopedia of Type Strains, Phase I: the one thousand microbial genomes (KMG-I) project.</title>
        <authorList>
            <person name="Kyrpides N."/>
        </authorList>
    </citation>
    <scope>NUCLEOTIDE SEQUENCE [LARGE SCALE GENOMIC DNA]</scope>
    <source>
        <strain evidence="10 11">DSM 43889</strain>
    </source>
</reference>
<feature type="region of interest" description="Disordered" evidence="6">
    <location>
        <begin position="615"/>
        <end position="652"/>
    </location>
</feature>
<keyword evidence="7" id="KW-1133">Transmembrane helix</keyword>